<dbReference type="InterPro" id="IPR007751">
    <property type="entry name" value="DUF676_lipase-like"/>
</dbReference>
<protein>
    <submittedName>
        <fullName evidence="2">Unannotated protein</fullName>
    </submittedName>
</protein>
<dbReference type="InterPro" id="IPR029058">
    <property type="entry name" value="AB_hydrolase_fold"/>
</dbReference>
<dbReference type="PROSITE" id="PS51257">
    <property type="entry name" value="PROKAR_LIPOPROTEIN"/>
    <property type="match status" value="1"/>
</dbReference>
<sequence length="355" mass="37564">MRFTRLAAVSAIAVALTLSACAAGGASPTTKPVPSRAVVIVSGGGTITPFTTPTMACSSDKGFMSAGNTDTALRDFLLAQGKQVYTAPAMDDWGVVAEPDPASFAPFKGCPMVLPEVMTIMTAGDIDSGGERLARFLNYLYTDYGVTDVDLVGHSNGGLWSRAAINILKATNSPVTIRSLVAMGAPHVASVPGRFTWGEMTLADCMGVQFCIDFNTVWIKYAGQGDKGLNREDTLKYLDGPDGWNNAQGNALDNIPVTLMAGTYFTAMGGDPTIWPYDGITSQYSAWATNVSDAIMPHRSCWSAPLTHSIFVSDFAKIDGQTALTWNTDALAEVNRAIDESDTALSQPNRQGCGS</sequence>
<gene>
    <name evidence="2" type="ORF">UFOPK3610_00285</name>
</gene>
<reference evidence="2" key="1">
    <citation type="submission" date="2020-05" db="EMBL/GenBank/DDBJ databases">
        <authorList>
            <person name="Chiriac C."/>
            <person name="Salcher M."/>
            <person name="Ghai R."/>
            <person name="Kavagutti S V."/>
        </authorList>
    </citation>
    <scope>NUCLEOTIDE SEQUENCE</scope>
</reference>
<dbReference type="EMBL" id="CAFBMR010000005">
    <property type="protein sequence ID" value="CAB4903826.1"/>
    <property type="molecule type" value="Genomic_DNA"/>
</dbReference>
<feature type="domain" description="DUF676" evidence="1">
    <location>
        <begin position="121"/>
        <end position="187"/>
    </location>
</feature>
<organism evidence="2">
    <name type="scientific">freshwater metagenome</name>
    <dbReference type="NCBI Taxonomy" id="449393"/>
    <lineage>
        <taxon>unclassified sequences</taxon>
        <taxon>metagenomes</taxon>
        <taxon>ecological metagenomes</taxon>
    </lineage>
</organism>
<evidence type="ECO:0000259" key="1">
    <source>
        <dbReference type="Pfam" id="PF05057"/>
    </source>
</evidence>
<name>A0A6J7G9M8_9ZZZZ</name>
<dbReference type="Pfam" id="PF05057">
    <property type="entry name" value="DUF676"/>
    <property type="match status" value="1"/>
</dbReference>
<accession>A0A6J7G9M8</accession>
<dbReference type="AlphaFoldDB" id="A0A6J7G9M8"/>
<dbReference type="SUPFAM" id="SSF53474">
    <property type="entry name" value="alpha/beta-Hydrolases"/>
    <property type="match status" value="1"/>
</dbReference>
<evidence type="ECO:0000313" key="2">
    <source>
        <dbReference type="EMBL" id="CAB4903826.1"/>
    </source>
</evidence>
<dbReference type="Gene3D" id="3.40.50.1820">
    <property type="entry name" value="alpha/beta hydrolase"/>
    <property type="match status" value="1"/>
</dbReference>
<proteinExistence type="predicted"/>